<evidence type="ECO:0000256" key="6">
    <source>
        <dbReference type="ARBA" id="ARBA00022777"/>
    </source>
</evidence>
<dbReference type="Gene3D" id="3.30.565.10">
    <property type="entry name" value="Histidine kinase-like ATPase, C-terminal domain"/>
    <property type="match status" value="1"/>
</dbReference>
<dbReference type="InterPro" id="IPR050428">
    <property type="entry name" value="TCS_sensor_his_kinase"/>
</dbReference>
<keyword evidence="9" id="KW-0472">Membrane</keyword>
<dbReference type="RefSeq" id="WP_168089121.1">
    <property type="nucleotide sequence ID" value="NZ_BHZH01000047.1"/>
</dbReference>
<comment type="caution">
    <text evidence="11">The sequence shown here is derived from an EMBL/GenBank/DDBJ whole genome shotgun (WGS) entry which is preliminary data.</text>
</comment>
<feature type="region of interest" description="Disordered" evidence="8">
    <location>
        <begin position="113"/>
        <end position="139"/>
    </location>
</feature>
<evidence type="ECO:0000256" key="4">
    <source>
        <dbReference type="ARBA" id="ARBA00022679"/>
    </source>
</evidence>
<sequence length="500" mass="52313">MTDTPPPLRTPRRSLRRHLIALLVPPLAALTLLSAHLVHATVEHLAADRAAVHADHAPTAPIARLDALLPAGDRTDPLPAVARVRLAEAAALTWVAGGDRTTETAGERFALAPAAPAGSAPEPHAEEDPGHRGLTAGHDRAGKLAHGADAPEAGPWPGGATALLLALLLVATAVALSLRAAARLRGELGEIREEALDIARRRLPSAARRARAGGTVDASAQAPAGHHRADDPLEGVRAALGTVHRAALRGIGDTATARAAGSDDLGPALARLAQRGRHLAELQLSQLDEMEHRTTEPAALGELFRLDHLATRARRQAALLATLADSGAPADDGPHGGAVDVEEVARAAQCEVEDYRRIEVRPSPRAALPGRAAGDLTRVLAELMENATRYSPTHTWVRVTGHHHPLGYAYRIEDRGPGLDAAARTEARERLARAAVAAPGEDRRLGLFVAGRLAARHGVRIDLLPSDNAGLTVEVVVPTALLTVSEPRRNGVGDDASLSA</sequence>
<dbReference type="CDD" id="cd00075">
    <property type="entry name" value="HATPase"/>
    <property type="match status" value="1"/>
</dbReference>
<reference evidence="11 12" key="1">
    <citation type="submission" date="2020-03" db="EMBL/GenBank/DDBJ databases">
        <title>Draft genome of Streptomyces sp. ventii, isolated from the Axial Seamount in the Pacific Ocean, and resequencing of the two type strains Streptomyces lonarensis strain NCL 716 and Streptomyces bohaiensis strain 11A07.</title>
        <authorList>
            <person name="Loughran R.M."/>
            <person name="Pfannmuller K.M."/>
            <person name="Wasson B.J."/>
            <person name="Deadmond M.C."/>
            <person name="Paddock B.E."/>
            <person name="Koyack M.J."/>
            <person name="Gallegos D.A."/>
            <person name="Mitchell E.A."/>
            <person name="Ushijima B."/>
            <person name="Saw J.H."/>
            <person name="Mcphail K.L."/>
            <person name="Videau P."/>
        </authorList>
    </citation>
    <scope>NUCLEOTIDE SEQUENCE [LARGE SCALE GENOMIC DNA]</scope>
    <source>
        <strain evidence="11 12">11A07</strain>
    </source>
</reference>
<dbReference type="Pfam" id="PF02518">
    <property type="entry name" value="HATPase_c"/>
    <property type="match status" value="1"/>
</dbReference>
<keyword evidence="12" id="KW-1185">Reference proteome</keyword>
<keyword evidence="7 9" id="KW-1133">Transmembrane helix</keyword>
<accession>A0ABX1CDL3</accession>
<evidence type="ECO:0000256" key="7">
    <source>
        <dbReference type="ARBA" id="ARBA00022989"/>
    </source>
</evidence>
<dbReference type="PANTHER" id="PTHR45436">
    <property type="entry name" value="SENSOR HISTIDINE KINASE YKOH"/>
    <property type="match status" value="1"/>
</dbReference>
<keyword evidence="5 9" id="KW-0812">Transmembrane</keyword>
<dbReference type="EMBL" id="JAAVJC010000147">
    <property type="protein sequence ID" value="NJQ16391.1"/>
    <property type="molecule type" value="Genomic_DNA"/>
</dbReference>
<evidence type="ECO:0000259" key="10">
    <source>
        <dbReference type="PROSITE" id="PS50109"/>
    </source>
</evidence>
<feature type="domain" description="Histidine kinase" evidence="10">
    <location>
        <begin position="376"/>
        <end position="481"/>
    </location>
</feature>
<protein>
    <recommendedName>
        <fullName evidence="2">histidine kinase</fullName>
        <ecNumber evidence="2">2.7.13.3</ecNumber>
    </recommendedName>
</protein>
<evidence type="ECO:0000256" key="9">
    <source>
        <dbReference type="SAM" id="Phobius"/>
    </source>
</evidence>
<evidence type="ECO:0000256" key="1">
    <source>
        <dbReference type="ARBA" id="ARBA00000085"/>
    </source>
</evidence>
<dbReference type="GO" id="GO:0016301">
    <property type="term" value="F:kinase activity"/>
    <property type="evidence" value="ECO:0007669"/>
    <property type="project" value="UniProtKB-KW"/>
</dbReference>
<dbReference type="EC" id="2.7.13.3" evidence="2"/>
<dbReference type="InterPro" id="IPR003594">
    <property type="entry name" value="HATPase_dom"/>
</dbReference>
<evidence type="ECO:0000313" key="11">
    <source>
        <dbReference type="EMBL" id="NJQ16391.1"/>
    </source>
</evidence>
<dbReference type="InterPro" id="IPR036890">
    <property type="entry name" value="HATPase_C_sf"/>
</dbReference>
<dbReference type="PROSITE" id="PS50109">
    <property type="entry name" value="HIS_KIN"/>
    <property type="match status" value="1"/>
</dbReference>
<dbReference type="SUPFAM" id="SSF55874">
    <property type="entry name" value="ATPase domain of HSP90 chaperone/DNA topoisomerase II/histidine kinase"/>
    <property type="match status" value="1"/>
</dbReference>
<keyword evidence="4" id="KW-0808">Transferase</keyword>
<comment type="catalytic activity">
    <reaction evidence="1">
        <text>ATP + protein L-histidine = ADP + protein N-phospho-L-histidine.</text>
        <dbReference type="EC" id="2.7.13.3"/>
    </reaction>
</comment>
<evidence type="ECO:0000256" key="5">
    <source>
        <dbReference type="ARBA" id="ARBA00022692"/>
    </source>
</evidence>
<evidence type="ECO:0000313" key="12">
    <source>
        <dbReference type="Proteomes" id="UP000727056"/>
    </source>
</evidence>
<proteinExistence type="predicted"/>
<feature type="compositionally biased region" description="Low complexity" evidence="8">
    <location>
        <begin position="113"/>
        <end position="122"/>
    </location>
</feature>
<evidence type="ECO:0000256" key="8">
    <source>
        <dbReference type="SAM" id="MobiDB-lite"/>
    </source>
</evidence>
<evidence type="ECO:0000256" key="2">
    <source>
        <dbReference type="ARBA" id="ARBA00012438"/>
    </source>
</evidence>
<keyword evidence="6 11" id="KW-0418">Kinase</keyword>
<organism evidence="11 12">
    <name type="scientific">Streptomyces bohaiensis</name>
    <dbReference type="NCBI Taxonomy" id="1431344"/>
    <lineage>
        <taxon>Bacteria</taxon>
        <taxon>Bacillati</taxon>
        <taxon>Actinomycetota</taxon>
        <taxon>Actinomycetes</taxon>
        <taxon>Kitasatosporales</taxon>
        <taxon>Streptomycetaceae</taxon>
        <taxon>Streptomyces</taxon>
    </lineage>
</organism>
<keyword evidence="3" id="KW-0597">Phosphoprotein</keyword>
<name>A0ABX1CDL3_9ACTN</name>
<dbReference type="SMART" id="SM00387">
    <property type="entry name" value="HATPase_c"/>
    <property type="match status" value="1"/>
</dbReference>
<dbReference type="InterPro" id="IPR005467">
    <property type="entry name" value="His_kinase_dom"/>
</dbReference>
<dbReference type="Proteomes" id="UP000727056">
    <property type="component" value="Unassembled WGS sequence"/>
</dbReference>
<dbReference type="PANTHER" id="PTHR45436:SF5">
    <property type="entry name" value="SENSOR HISTIDINE KINASE TRCS"/>
    <property type="match status" value="1"/>
</dbReference>
<evidence type="ECO:0000256" key="3">
    <source>
        <dbReference type="ARBA" id="ARBA00022553"/>
    </source>
</evidence>
<feature type="transmembrane region" description="Helical" evidence="9">
    <location>
        <begin position="162"/>
        <end position="182"/>
    </location>
</feature>
<feature type="compositionally biased region" description="Basic and acidic residues" evidence="8">
    <location>
        <begin position="123"/>
        <end position="139"/>
    </location>
</feature>
<feature type="region of interest" description="Disordered" evidence="8">
    <location>
        <begin position="209"/>
        <end position="231"/>
    </location>
</feature>
<gene>
    <name evidence="11" type="ORF">HCN52_15980</name>
</gene>